<organism evidence="2">
    <name type="scientific">marine sediment metagenome</name>
    <dbReference type="NCBI Taxonomy" id="412755"/>
    <lineage>
        <taxon>unclassified sequences</taxon>
        <taxon>metagenomes</taxon>
        <taxon>ecological metagenomes</taxon>
    </lineage>
</organism>
<protein>
    <submittedName>
        <fullName evidence="2">Uncharacterized protein</fullName>
    </submittedName>
</protein>
<keyword evidence="1" id="KW-0812">Transmembrane</keyword>
<keyword evidence="1" id="KW-1133">Transmembrane helix</keyword>
<proteinExistence type="predicted"/>
<gene>
    <name evidence="2" type="ORF">LCGC14_2767500</name>
</gene>
<sequence length="49" mass="5586">MLGILGIAVGFLMVFMAGVASRRNQTFWMWAFITFAILDFFTGIAYFIE</sequence>
<comment type="caution">
    <text evidence="2">The sequence shown here is derived from an EMBL/GenBank/DDBJ whole genome shotgun (WGS) entry which is preliminary data.</text>
</comment>
<evidence type="ECO:0000313" key="2">
    <source>
        <dbReference type="EMBL" id="KKK86010.1"/>
    </source>
</evidence>
<dbReference type="EMBL" id="LAZR01051044">
    <property type="protein sequence ID" value="KKK86010.1"/>
    <property type="molecule type" value="Genomic_DNA"/>
</dbReference>
<accession>A0A0F8ZJ04</accession>
<feature type="transmembrane region" description="Helical" evidence="1">
    <location>
        <begin position="27"/>
        <end position="48"/>
    </location>
</feature>
<reference evidence="2" key="1">
    <citation type="journal article" date="2015" name="Nature">
        <title>Complex archaea that bridge the gap between prokaryotes and eukaryotes.</title>
        <authorList>
            <person name="Spang A."/>
            <person name="Saw J.H."/>
            <person name="Jorgensen S.L."/>
            <person name="Zaremba-Niedzwiedzka K."/>
            <person name="Martijn J."/>
            <person name="Lind A.E."/>
            <person name="van Eijk R."/>
            <person name="Schleper C."/>
            <person name="Guy L."/>
            <person name="Ettema T.J."/>
        </authorList>
    </citation>
    <scope>NUCLEOTIDE SEQUENCE</scope>
</reference>
<keyword evidence="1" id="KW-0472">Membrane</keyword>
<name>A0A0F8ZJ04_9ZZZZ</name>
<evidence type="ECO:0000256" key="1">
    <source>
        <dbReference type="SAM" id="Phobius"/>
    </source>
</evidence>
<dbReference type="AlphaFoldDB" id="A0A0F8ZJ04"/>